<dbReference type="STRING" id="670155.SAMN04488001_0061"/>
<name>A0A1H3DA79_9RHOB</name>
<evidence type="ECO:0000313" key="4">
    <source>
        <dbReference type="EMBL" id="SDX62589.1"/>
    </source>
</evidence>
<evidence type="ECO:0000313" key="5">
    <source>
        <dbReference type="Proteomes" id="UP000199441"/>
    </source>
</evidence>
<evidence type="ECO:0000256" key="1">
    <source>
        <dbReference type="ARBA" id="ARBA00022679"/>
    </source>
</evidence>
<organism evidence="4 5">
    <name type="scientific">Litoreibacter albidus</name>
    <dbReference type="NCBI Taxonomy" id="670155"/>
    <lineage>
        <taxon>Bacteria</taxon>
        <taxon>Pseudomonadati</taxon>
        <taxon>Pseudomonadota</taxon>
        <taxon>Alphaproteobacteria</taxon>
        <taxon>Rhodobacterales</taxon>
        <taxon>Roseobacteraceae</taxon>
        <taxon>Litoreibacter</taxon>
    </lineage>
</organism>
<dbReference type="AlphaFoldDB" id="A0A1H3DA79"/>
<keyword evidence="2" id="KW-0325">Glycoprotein</keyword>
<dbReference type="InterPro" id="IPR000863">
    <property type="entry name" value="Sulfotransferase_dom"/>
</dbReference>
<dbReference type="Gene3D" id="3.40.50.300">
    <property type="entry name" value="P-loop containing nucleotide triphosphate hydrolases"/>
    <property type="match status" value="1"/>
</dbReference>
<dbReference type="PANTHER" id="PTHR10605:SF56">
    <property type="entry name" value="BIFUNCTIONAL HEPARAN SULFATE N-DEACETYLASE_N-SULFOTRANSFERASE"/>
    <property type="match status" value="1"/>
</dbReference>
<gene>
    <name evidence="4" type="ORF">SAMN04488001_0061</name>
</gene>
<dbReference type="Pfam" id="PF00685">
    <property type="entry name" value="Sulfotransfer_1"/>
    <property type="match status" value="1"/>
</dbReference>
<proteinExistence type="predicted"/>
<protein>
    <submittedName>
        <fullName evidence="4">Sulfotransferase family protein</fullName>
    </submittedName>
</protein>
<dbReference type="GO" id="GO:0008146">
    <property type="term" value="F:sulfotransferase activity"/>
    <property type="evidence" value="ECO:0007669"/>
    <property type="project" value="InterPro"/>
</dbReference>
<dbReference type="InterPro" id="IPR027417">
    <property type="entry name" value="P-loop_NTPase"/>
</dbReference>
<keyword evidence="5" id="KW-1185">Reference proteome</keyword>
<evidence type="ECO:0000259" key="3">
    <source>
        <dbReference type="Pfam" id="PF00685"/>
    </source>
</evidence>
<dbReference type="PANTHER" id="PTHR10605">
    <property type="entry name" value="HEPARAN SULFATE SULFOTRANSFERASE"/>
    <property type="match status" value="1"/>
</dbReference>
<evidence type="ECO:0000256" key="2">
    <source>
        <dbReference type="ARBA" id="ARBA00023180"/>
    </source>
</evidence>
<dbReference type="OrthoDB" id="981508at2"/>
<dbReference type="SUPFAM" id="SSF52540">
    <property type="entry name" value="P-loop containing nucleoside triphosphate hydrolases"/>
    <property type="match status" value="1"/>
</dbReference>
<reference evidence="5" key="1">
    <citation type="submission" date="2016-10" db="EMBL/GenBank/DDBJ databases">
        <authorList>
            <person name="Varghese N."/>
            <person name="Submissions S."/>
        </authorList>
    </citation>
    <scope>NUCLEOTIDE SEQUENCE [LARGE SCALE GENOMIC DNA]</scope>
    <source>
        <strain evidence="5">DSM 26922</strain>
    </source>
</reference>
<feature type="domain" description="Sulfotransferase" evidence="3">
    <location>
        <begin position="14"/>
        <end position="245"/>
    </location>
</feature>
<keyword evidence="1 4" id="KW-0808">Transferase</keyword>
<dbReference type="InterPro" id="IPR037359">
    <property type="entry name" value="NST/OST"/>
</dbReference>
<accession>A0A1H3DA79</accession>
<dbReference type="RefSeq" id="WP_089948847.1">
    <property type="nucleotide sequence ID" value="NZ_FNOI01000010.1"/>
</dbReference>
<sequence>MDADPVFGHLFLSAGAMKAGTTWLYSVLDKHPSLFFSNEKEIHYFHYKYVDRSVLSDTRRLDNVKRRYLNIDPDRNFIGRVRNNLHWAANYLDHPVDDFWYRNLFALRRTQEYDCDFSNLYALLPADAWRKIQADCTKLRVLYTLRDPVKRLWSHVRFHLQITGQAESLAQWRPAEFEKFARQKFIWANSEYGSCLRRMRGALSDDAFKCIFFEDIHADQRKGLSEIEQFLGVPNHRYPDEILNKKVNASVSHPMPDFFPELFEADFRRIRNELEAEGLRIPQQWSVP</sequence>
<dbReference type="Proteomes" id="UP000199441">
    <property type="component" value="Unassembled WGS sequence"/>
</dbReference>
<dbReference type="EMBL" id="FNOI01000010">
    <property type="protein sequence ID" value="SDX62589.1"/>
    <property type="molecule type" value="Genomic_DNA"/>
</dbReference>